<gene>
    <name evidence="1" type="ORF">KSB_68410</name>
</gene>
<organism evidence="1 2">
    <name type="scientific">Ktedonobacter robiniae</name>
    <dbReference type="NCBI Taxonomy" id="2778365"/>
    <lineage>
        <taxon>Bacteria</taxon>
        <taxon>Bacillati</taxon>
        <taxon>Chloroflexota</taxon>
        <taxon>Ktedonobacteria</taxon>
        <taxon>Ktedonobacterales</taxon>
        <taxon>Ktedonobacteraceae</taxon>
        <taxon>Ktedonobacter</taxon>
    </lineage>
</organism>
<keyword evidence="2" id="KW-1185">Reference proteome</keyword>
<dbReference type="EMBL" id="BNJG01000003">
    <property type="protein sequence ID" value="GHO58366.1"/>
    <property type="molecule type" value="Genomic_DNA"/>
</dbReference>
<sequence>MSSGRLVAVFSHPSLEHWDGTSWGLFPVPNPYSAALGGLLIISSNNIWVAERTTVNGQYVERMEYWNGKGWHAVSQ</sequence>
<reference evidence="1 2" key="1">
    <citation type="journal article" date="2021" name="Int. J. Syst. Evol. Microbiol.">
        <title>Reticulibacter mediterranei gen. nov., sp. nov., within the new family Reticulibacteraceae fam. nov., and Ktedonospora formicarum gen. nov., sp. nov., Ktedonobacter robiniae sp. nov., Dictyobacter formicarum sp. nov. and Dictyobacter arantiisoli sp. nov., belonging to the class Ktedonobacteria.</title>
        <authorList>
            <person name="Yabe S."/>
            <person name="Zheng Y."/>
            <person name="Wang C.M."/>
            <person name="Sakai Y."/>
            <person name="Abe K."/>
            <person name="Yokota A."/>
            <person name="Donadio S."/>
            <person name="Cavaletti L."/>
            <person name="Monciardini P."/>
        </authorList>
    </citation>
    <scope>NUCLEOTIDE SEQUENCE [LARGE SCALE GENOMIC DNA]</scope>
    <source>
        <strain evidence="1 2">SOSP1-30</strain>
    </source>
</reference>
<evidence type="ECO:0000313" key="2">
    <source>
        <dbReference type="Proteomes" id="UP000654345"/>
    </source>
</evidence>
<dbReference type="RefSeq" id="WP_201374672.1">
    <property type="nucleotide sequence ID" value="NZ_BNJG01000003.1"/>
</dbReference>
<name>A0ABQ3V063_9CHLR</name>
<protein>
    <submittedName>
        <fullName evidence="1">Uncharacterized protein</fullName>
    </submittedName>
</protein>
<dbReference type="Proteomes" id="UP000654345">
    <property type="component" value="Unassembled WGS sequence"/>
</dbReference>
<comment type="caution">
    <text evidence="1">The sequence shown here is derived from an EMBL/GenBank/DDBJ whole genome shotgun (WGS) entry which is preliminary data.</text>
</comment>
<proteinExistence type="predicted"/>
<accession>A0ABQ3V063</accession>
<evidence type="ECO:0000313" key="1">
    <source>
        <dbReference type="EMBL" id="GHO58366.1"/>
    </source>
</evidence>